<dbReference type="EMBL" id="UATM01000032">
    <property type="protein sequence ID" value="SPY48854.1"/>
    <property type="molecule type" value="Genomic_DNA"/>
</dbReference>
<protein>
    <recommendedName>
        <fullName evidence="1">DUF2007 domain-containing protein</fullName>
    </recommendedName>
</protein>
<feature type="domain" description="DUF2007" evidence="1">
    <location>
        <begin position="8"/>
        <end position="69"/>
    </location>
</feature>
<dbReference type="OrthoDB" id="1698375at2"/>
<proteinExistence type="predicted"/>
<sequence>MKKDIEYVKLVTSTNKLIFDEICAFLEDNSIPYFVKDEGDYMRLISGFSIYEKGIYVSEDAFDEANELLVYFMNDNDTSGDLSFD</sequence>
<name>A0A2X1Y6T5_9FIRM</name>
<accession>A0A2X1Y6T5</accession>
<dbReference type="InterPro" id="IPR018551">
    <property type="entry name" value="DUF2007"/>
</dbReference>
<dbReference type="RefSeq" id="WP_112890409.1">
    <property type="nucleotide sequence ID" value="NZ_CP068103.1"/>
</dbReference>
<dbReference type="Proteomes" id="UP000250070">
    <property type="component" value="Unassembled WGS sequence"/>
</dbReference>
<dbReference type="InterPro" id="IPR011322">
    <property type="entry name" value="N-reg_PII-like_a/b"/>
</dbReference>
<organism evidence="2 3">
    <name type="scientific">Peptoniphilus harei</name>
    <dbReference type="NCBI Taxonomy" id="54005"/>
    <lineage>
        <taxon>Bacteria</taxon>
        <taxon>Bacillati</taxon>
        <taxon>Bacillota</taxon>
        <taxon>Tissierellia</taxon>
        <taxon>Tissierellales</taxon>
        <taxon>Peptoniphilaceae</taxon>
        <taxon>Peptoniphilus</taxon>
    </lineage>
</organism>
<reference evidence="2 3" key="1">
    <citation type="submission" date="2018-06" db="EMBL/GenBank/DDBJ databases">
        <authorList>
            <consortium name="Pathogen Informatics"/>
            <person name="Doyle S."/>
        </authorList>
    </citation>
    <scope>NUCLEOTIDE SEQUENCE [LARGE SCALE GENOMIC DNA]</scope>
    <source>
        <strain evidence="2 3">NCTC13076</strain>
    </source>
</reference>
<evidence type="ECO:0000259" key="1">
    <source>
        <dbReference type="Pfam" id="PF09413"/>
    </source>
</evidence>
<evidence type="ECO:0000313" key="3">
    <source>
        <dbReference type="Proteomes" id="UP000250070"/>
    </source>
</evidence>
<dbReference type="SUPFAM" id="SSF54913">
    <property type="entry name" value="GlnB-like"/>
    <property type="match status" value="1"/>
</dbReference>
<evidence type="ECO:0000313" key="2">
    <source>
        <dbReference type="EMBL" id="SPY48854.1"/>
    </source>
</evidence>
<gene>
    <name evidence="2" type="ORF">NCTC13076_01946</name>
</gene>
<dbReference type="Pfam" id="PF09413">
    <property type="entry name" value="DUF2007"/>
    <property type="match status" value="1"/>
</dbReference>
<dbReference type="AlphaFoldDB" id="A0A2X1Y6T5"/>
<dbReference type="GeneID" id="83861636"/>